<dbReference type="SMART" id="SM01007">
    <property type="entry name" value="Aldolase_II"/>
    <property type="match status" value="1"/>
</dbReference>
<dbReference type="GO" id="GO:0016832">
    <property type="term" value="F:aldehyde-lyase activity"/>
    <property type="evidence" value="ECO:0007669"/>
    <property type="project" value="TreeGrafter"/>
</dbReference>
<keyword evidence="1" id="KW-0479">Metal-binding</keyword>
<dbReference type="EMBL" id="PEYM01000148">
    <property type="protein sequence ID" value="PIS28080.1"/>
    <property type="molecule type" value="Genomic_DNA"/>
</dbReference>
<dbReference type="GO" id="GO:0019323">
    <property type="term" value="P:pentose catabolic process"/>
    <property type="evidence" value="ECO:0007669"/>
    <property type="project" value="TreeGrafter"/>
</dbReference>
<evidence type="ECO:0000256" key="2">
    <source>
        <dbReference type="ARBA" id="ARBA00023239"/>
    </source>
</evidence>
<sequence length="230" mass="25176">MLAEFKRIGRFLFEEHLIDSHGGNLSLRQGDRIFITRRDAMLGDLKDGDIIEVGLEPGSGDDLASRELPTHRALYKQGTIKAIVHAHPAKAIAISLTDNKVVPQDSEGIFLYKAAPIVRVRDGVGSEETVRLLPSFLGRENVVVMVKGHGSFAIGETLEEAYKYTSSLENSCRVLIAMRSSASSSPSKSQGHTRQKPVMGGRVGRRDSQGYSSAIPPGIGVMDRSRYRSR</sequence>
<protein>
    <submittedName>
        <fullName evidence="5">Fuculose phosphate aldolase</fullName>
    </submittedName>
</protein>
<dbReference type="PANTHER" id="PTHR22789:SF0">
    <property type="entry name" value="3-OXO-TETRONATE 4-PHOSPHATE DECARBOXYLASE-RELATED"/>
    <property type="match status" value="1"/>
</dbReference>
<dbReference type="InterPro" id="IPR001303">
    <property type="entry name" value="Aldolase_II/adducin_N"/>
</dbReference>
<feature type="domain" description="Class II aldolase/adducin N-terminal" evidence="4">
    <location>
        <begin position="3"/>
        <end position="176"/>
    </location>
</feature>
<gene>
    <name evidence="5" type="ORF">COT42_08850</name>
</gene>
<dbReference type="SUPFAM" id="SSF53639">
    <property type="entry name" value="AraD/HMP-PK domain-like"/>
    <property type="match status" value="1"/>
</dbReference>
<reference evidence="5 6" key="1">
    <citation type="submission" date="2017-09" db="EMBL/GenBank/DDBJ databases">
        <title>Depth-based differentiation of microbial function through sediment-hosted aquifers and enrichment of novel symbionts in the deep terrestrial subsurface.</title>
        <authorList>
            <person name="Probst A.J."/>
            <person name="Ladd B."/>
            <person name="Jarett J.K."/>
            <person name="Geller-Mcgrath D.E."/>
            <person name="Sieber C.M."/>
            <person name="Emerson J.B."/>
            <person name="Anantharaman K."/>
            <person name="Thomas B.C."/>
            <person name="Malmstrom R."/>
            <person name="Stieglmeier M."/>
            <person name="Klingl A."/>
            <person name="Woyke T."/>
            <person name="Ryan C.M."/>
            <person name="Banfield J.F."/>
        </authorList>
    </citation>
    <scope>NUCLEOTIDE SEQUENCE [LARGE SCALE GENOMIC DNA]</scope>
    <source>
        <strain evidence="5">CG08_land_8_20_14_0_20_45_16</strain>
    </source>
</reference>
<dbReference type="Proteomes" id="UP000231343">
    <property type="component" value="Unassembled WGS sequence"/>
</dbReference>
<dbReference type="GO" id="GO:0005829">
    <property type="term" value="C:cytosol"/>
    <property type="evidence" value="ECO:0007669"/>
    <property type="project" value="TreeGrafter"/>
</dbReference>
<dbReference type="Gene3D" id="3.40.225.10">
    <property type="entry name" value="Class II aldolase/adducin N-terminal domain"/>
    <property type="match status" value="1"/>
</dbReference>
<evidence type="ECO:0000259" key="4">
    <source>
        <dbReference type="SMART" id="SM01007"/>
    </source>
</evidence>
<organism evidence="5 6">
    <name type="scientific">Candidatus Saganbacteria bacterium CG08_land_8_20_14_0_20_45_16</name>
    <dbReference type="NCBI Taxonomy" id="2014293"/>
    <lineage>
        <taxon>Bacteria</taxon>
        <taxon>Bacillati</taxon>
        <taxon>Saganbacteria</taxon>
    </lineage>
</organism>
<keyword evidence="2" id="KW-0456">Lyase</keyword>
<dbReference type="InterPro" id="IPR050197">
    <property type="entry name" value="Aldolase_class_II_sugar_metab"/>
</dbReference>
<feature type="region of interest" description="Disordered" evidence="3">
    <location>
        <begin position="180"/>
        <end position="230"/>
    </location>
</feature>
<dbReference type="PANTHER" id="PTHR22789">
    <property type="entry name" value="FUCULOSE PHOSPHATE ALDOLASE"/>
    <property type="match status" value="1"/>
</dbReference>
<dbReference type="GO" id="GO:0046872">
    <property type="term" value="F:metal ion binding"/>
    <property type="evidence" value="ECO:0007669"/>
    <property type="project" value="UniProtKB-KW"/>
</dbReference>
<name>A0A2H0XSZ7_UNCSA</name>
<proteinExistence type="predicted"/>
<evidence type="ECO:0000313" key="5">
    <source>
        <dbReference type="EMBL" id="PIS28080.1"/>
    </source>
</evidence>
<evidence type="ECO:0000256" key="3">
    <source>
        <dbReference type="SAM" id="MobiDB-lite"/>
    </source>
</evidence>
<evidence type="ECO:0000313" key="6">
    <source>
        <dbReference type="Proteomes" id="UP000231343"/>
    </source>
</evidence>
<dbReference type="AlphaFoldDB" id="A0A2H0XSZ7"/>
<comment type="caution">
    <text evidence="5">The sequence shown here is derived from an EMBL/GenBank/DDBJ whole genome shotgun (WGS) entry which is preliminary data.</text>
</comment>
<accession>A0A2H0XSZ7</accession>
<evidence type="ECO:0000256" key="1">
    <source>
        <dbReference type="ARBA" id="ARBA00022723"/>
    </source>
</evidence>
<feature type="compositionally biased region" description="Low complexity" evidence="3">
    <location>
        <begin position="180"/>
        <end position="189"/>
    </location>
</feature>
<dbReference type="InterPro" id="IPR036409">
    <property type="entry name" value="Aldolase_II/adducin_N_sf"/>
</dbReference>
<dbReference type="Pfam" id="PF00596">
    <property type="entry name" value="Aldolase_II"/>
    <property type="match status" value="1"/>
</dbReference>